<keyword evidence="3" id="KW-0862">Zinc</keyword>
<dbReference type="AlphaFoldDB" id="A0A6C0D688"/>
<dbReference type="GO" id="GO:0012505">
    <property type="term" value="C:endomembrane system"/>
    <property type="evidence" value="ECO:0007669"/>
    <property type="project" value="TreeGrafter"/>
</dbReference>
<dbReference type="Gene3D" id="3.30.40.10">
    <property type="entry name" value="Zinc/RING finger domain, C3HC4 (zinc finger)"/>
    <property type="match status" value="1"/>
</dbReference>
<dbReference type="EMBL" id="MN739534">
    <property type="protein sequence ID" value="QHT11419.1"/>
    <property type="molecule type" value="Genomic_DNA"/>
</dbReference>
<dbReference type="InterPro" id="IPR000048">
    <property type="entry name" value="IQ_motif_EF-hand-BS"/>
</dbReference>
<protein>
    <recommendedName>
        <fullName evidence="5">RING-type domain-containing protein</fullName>
    </recommendedName>
</protein>
<dbReference type="GO" id="GO:0061630">
    <property type="term" value="F:ubiquitin protein ligase activity"/>
    <property type="evidence" value="ECO:0007669"/>
    <property type="project" value="TreeGrafter"/>
</dbReference>
<evidence type="ECO:0000313" key="6">
    <source>
        <dbReference type="EMBL" id="QHT11419.1"/>
    </source>
</evidence>
<accession>A0A6C0D688</accession>
<organism evidence="6">
    <name type="scientific">viral metagenome</name>
    <dbReference type="NCBI Taxonomy" id="1070528"/>
    <lineage>
        <taxon>unclassified sequences</taxon>
        <taxon>metagenomes</taxon>
        <taxon>organismal metagenomes</taxon>
    </lineage>
</organism>
<feature type="coiled-coil region" evidence="4">
    <location>
        <begin position="200"/>
        <end position="227"/>
    </location>
</feature>
<dbReference type="SMART" id="SM00184">
    <property type="entry name" value="RING"/>
    <property type="match status" value="1"/>
</dbReference>
<feature type="domain" description="RING-type" evidence="5">
    <location>
        <begin position="58"/>
        <end position="98"/>
    </location>
</feature>
<evidence type="ECO:0000256" key="4">
    <source>
        <dbReference type="SAM" id="Coils"/>
    </source>
</evidence>
<keyword evidence="2" id="KW-0863">Zinc-finger</keyword>
<dbReference type="UniPathway" id="UPA00143"/>
<name>A0A6C0D688_9ZZZZ</name>
<evidence type="ECO:0000256" key="2">
    <source>
        <dbReference type="ARBA" id="ARBA00022771"/>
    </source>
</evidence>
<dbReference type="Pfam" id="PF00612">
    <property type="entry name" value="IQ"/>
    <property type="match status" value="2"/>
</dbReference>
<dbReference type="PANTHER" id="PTHR22763">
    <property type="entry name" value="RING ZINC FINGER PROTEIN"/>
    <property type="match status" value="1"/>
</dbReference>
<dbReference type="InterPro" id="IPR050731">
    <property type="entry name" value="HRD1_E3_ubiq-ligases"/>
</dbReference>
<reference evidence="6" key="1">
    <citation type="journal article" date="2020" name="Nature">
        <title>Giant virus diversity and host interactions through global metagenomics.</title>
        <authorList>
            <person name="Schulz F."/>
            <person name="Roux S."/>
            <person name="Paez-Espino D."/>
            <person name="Jungbluth S."/>
            <person name="Walsh D.A."/>
            <person name="Denef V.J."/>
            <person name="McMahon K.D."/>
            <person name="Konstantinidis K.T."/>
            <person name="Eloe-Fadrosh E.A."/>
            <person name="Kyrpides N.C."/>
            <person name="Woyke T."/>
        </authorList>
    </citation>
    <scope>NUCLEOTIDE SEQUENCE</scope>
    <source>
        <strain evidence="6">GVMAG-M-3300023174-116</strain>
    </source>
</reference>
<dbReference type="SUPFAM" id="SSF57850">
    <property type="entry name" value="RING/U-box"/>
    <property type="match status" value="1"/>
</dbReference>
<evidence type="ECO:0000259" key="5">
    <source>
        <dbReference type="PROSITE" id="PS50089"/>
    </source>
</evidence>
<dbReference type="GO" id="GO:0043161">
    <property type="term" value="P:proteasome-mediated ubiquitin-dependent protein catabolic process"/>
    <property type="evidence" value="ECO:0007669"/>
    <property type="project" value="TreeGrafter"/>
</dbReference>
<dbReference type="PROSITE" id="PS50089">
    <property type="entry name" value="ZF_RING_2"/>
    <property type="match status" value="1"/>
</dbReference>
<keyword evidence="4" id="KW-0175">Coiled coil</keyword>
<evidence type="ECO:0000256" key="1">
    <source>
        <dbReference type="ARBA" id="ARBA00022723"/>
    </source>
</evidence>
<dbReference type="Pfam" id="PF13639">
    <property type="entry name" value="zf-RING_2"/>
    <property type="match status" value="1"/>
</dbReference>
<sequence>MSSSIIQSNASKKIQSSFRANKTRKLAATQKIQSSFRGSRSRRAVKLLKETIKETNECPLCLEPMTKNITIALPCGHIFHTKCIKQALRYNNKCPNCRRVITNVSLQTRSRARTRRRLTFRNLIFRPLQMLRNLYNARAINNRQTQNNNVDSVINALQESIAASEAVKVIEQRIATILARTTRATTRTATQRRRISIRDLQIEELNLRAARERYRLANERAEAMYNALPESQRLH</sequence>
<keyword evidence="1" id="KW-0479">Metal-binding</keyword>
<dbReference type="GO" id="GO:0016567">
    <property type="term" value="P:protein ubiquitination"/>
    <property type="evidence" value="ECO:0007669"/>
    <property type="project" value="UniProtKB-UniPathway"/>
</dbReference>
<dbReference type="PROSITE" id="PS50096">
    <property type="entry name" value="IQ"/>
    <property type="match status" value="1"/>
</dbReference>
<dbReference type="InterPro" id="IPR001841">
    <property type="entry name" value="Znf_RING"/>
</dbReference>
<proteinExistence type="predicted"/>
<evidence type="ECO:0000256" key="3">
    <source>
        <dbReference type="ARBA" id="ARBA00022833"/>
    </source>
</evidence>
<dbReference type="InterPro" id="IPR013083">
    <property type="entry name" value="Znf_RING/FYVE/PHD"/>
</dbReference>
<dbReference type="GO" id="GO:0008270">
    <property type="term" value="F:zinc ion binding"/>
    <property type="evidence" value="ECO:0007669"/>
    <property type="project" value="UniProtKB-KW"/>
</dbReference>